<comment type="caution">
    <text evidence="1">The sequence shown here is derived from an EMBL/GenBank/DDBJ whole genome shotgun (WGS) entry which is preliminary data.</text>
</comment>
<dbReference type="AlphaFoldDB" id="A0AAD5UTP1"/>
<evidence type="ECO:0000313" key="1">
    <source>
        <dbReference type="EMBL" id="KAJ3477483.1"/>
    </source>
</evidence>
<proteinExistence type="predicted"/>
<name>A0AAD5UTP1_9APHY</name>
<dbReference type="Proteomes" id="UP001212997">
    <property type="component" value="Unassembled WGS sequence"/>
</dbReference>
<sequence>MSSHIATDDCLIRDLWPKGLPKLGASHGCFEEIPKRYILPSTLDEILFWVDLDTNPAENDKARTSYVLYHALPGPNGDGGDAEIQFHLQGFVLACNVHPLGTWRANQGIETAPIAYQYLELSGLEAPETFTHQARPGNQTVSLLKRGDDVTGKAKKMETMWYLNHRIDIHMQAESGKLVPLHHGLLGKGDFVDVLVKVSVHRNVPHSRRTLRVNFAMHQIVLLKKNTIVRVPTCHIATYSLMDSQTNQKVAMPVVESEKMDVEAVEKLAADIAADLGPQ</sequence>
<accession>A0AAD5UTP1</accession>
<keyword evidence="2" id="KW-1185">Reference proteome</keyword>
<gene>
    <name evidence="1" type="ORF">NLI96_g10434</name>
</gene>
<protein>
    <submittedName>
        <fullName evidence="1">Uncharacterized protein</fullName>
    </submittedName>
</protein>
<organism evidence="1 2">
    <name type="scientific">Meripilus lineatus</name>
    <dbReference type="NCBI Taxonomy" id="2056292"/>
    <lineage>
        <taxon>Eukaryota</taxon>
        <taxon>Fungi</taxon>
        <taxon>Dikarya</taxon>
        <taxon>Basidiomycota</taxon>
        <taxon>Agaricomycotina</taxon>
        <taxon>Agaricomycetes</taxon>
        <taxon>Polyporales</taxon>
        <taxon>Meripilaceae</taxon>
        <taxon>Meripilus</taxon>
    </lineage>
</organism>
<evidence type="ECO:0000313" key="2">
    <source>
        <dbReference type="Proteomes" id="UP001212997"/>
    </source>
</evidence>
<reference evidence="1" key="1">
    <citation type="submission" date="2022-07" db="EMBL/GenBank/DDBJ databases">
        <title>Genome Sequence of Physisporinus lineatus.</title>
        <authorList>
            <person name="Buettner E."/>
        </authorList>
    </citation>
    <scope>NUCLEOTIDE SEQUENCE</scope>
    <source>
        <strain evidence="1">VT162</strain>
    </source>
</reference>
<dbReference type="EMBL" id="JANAWD010000590">
    <property type="protein sequence ID" value="KAJ3477483.1"/>
    <property type="molecule type" value="Genomic_DNA"/>
</dbReference>